<evidence type="ECO:0000256" key="6">
    <source>
        <dbReference type="PROSITE-ProRule" id="PRU00146"/>
    </source>
</evidence>
<protein>
    <recommendedName>
        <fullName evidence="8">PHD-type domain-containing protein</fullName>
    </recommendedName>
</protein>
<dbReference type="SMART" id="SM00451">
    <property type="entry name" value="ZnF_U1"/>
    <property type="match status" value="2"/>
</dbReference>
<organism evidence="9 10">
    <name type="scientific">Trifolium subterraneum</name>
    <name type="common">Subterranean clover</name>
    <dbReference type="NCBI Taxonomy" id="3900"/>
    <lineage>
        <taxon>Eukaryota</taxon>
        <taxon>Viridiplantae</taxon>
        <taxon>Streptophyta</taxon>
        <taxon>Embryophyta</taxon>
        <taxon>Tracheophyta</taxon>
        <taxon>Spermatophyta</taxon>
        <taxon>Magnoliopsida</taxon>
        <taxon>eudicotyledons</taxon>
        <taxon>Gunneridae</taxon>
        <taxon>Pentapetalae</taxon>
        <taxon>rosids</taxon>
        <taxon>fabids</taxon>
        <taxon>Fabales</taxon>
        <taxon>Fabaceae</taxon>
        <taxon>Papilionoideae</taxon>
        <taxon>50 kb inversion clade</taxon>
        <taxon>NPAAA clade</taxon>
        <taxon>Hologalegina</taxon>
        <taxon>IRL clade</taxon>
        <taxon>Trifolieae</taxon>
        <taxon>Trifolium</taxon>
    </lineage>
</organism>
<feature type="region of interest" description="Disordered" evidence="7">
    <location>
        <begin position="417"/>
        <end position="450"/>
    </location>
</feature>
<proteinExistence type="predicted"/>
<keyword evidence="10" id="KW-1185">Reference proteome</keyword>
<feature type="region of interest" description="Disordered" evidence="7">
    <location>
        <begin position="239"/>
        <end position="306"/>
    </location>
</feature>
<feature type="region of interest" description="Disordered" evidence="7">
    <location>
        <begin position="76"/>
        <end position="142"/>
    </location>
</feature>
<feature type="region of interest" description="Disordered" evidence="7">
    <location>
        <begin position="517"/>
        <end position="536"/>
    </location>
</feature>
<keyword evidence="1" id="KW-0479">Metal-binding</keyword>
<dbReference type="Gene3D" id="3.30.40.10">
    <property type="entry name" value="Zinc/RING finger domain, C3HC4 (zinc finger)"/>
    <property type="match status" value="1"/>
</dbReference>
<dbReference type="InterPro" id="IPR056280">
    <property type="entry name" value="AIPP2-like_SPOC"/>
</dbReference>
<dbReference type="Proteomes" id="UP000242715">
    <property type="component" value="Unassembled WGS sequence"/>
</dbReference>
<evidence type="ECO:0000256" key="1">
    <source>
        <dbReference type="ARBA" id="ARBA00022723"/>
    </source>
</evidence>
<evidence type="ECO:0000256" key="2">
    <source>
        <dbReference type="ARBA" id="ARBA00022771"/>
    </source>
</evidence>
<evidence type="ECO:0000259" key="8">
    <source>
        <dbReference type="PROSITE" id="PS50016"/>
    </source>
</evidence>
<dbReference type="InterPro" id="IPR003604">
    <property type="entry name" value="Matrin/U1-like-C_Znf_C2H2"/>
</dbReference>
<dbReference type="InterPro" id="IPR049914">
    <property type="entry name" value="PHD1-3/5-6"/>
</dbReference>
<feature type="compositionally biased region" description="Polar residues" evidence="7">
    <location>
        <begin position="647"/>
        <end position="673"/>
    </location>
</feature>
<name>A0A2Z6M3F5_TRISU</name>
<dbReference type="InterPro" id="IPR019787">
    <property type="entry name" value="Znf_PHD-finger"/>
</dbReference>
<dbReference type="SUPFAM" id="SSF57903">
    <property type="entry name" value="FYVE/PHD zinc finger"/>
    <property type="match status" value="1"/>
</dbReference>
<feature type="compositionally biased region" description="Basic residues" evidence="7">
    <location>
        <begin position="82"/>
        <end position="94"/>
    </location>
</feature>
<dbReference type="SMART" id="SM00249">
    <property type="entry name" value="PHD"/>
    <property type="match status" value="1"/>
</dbReference>
<dbReference type="PANTHER" id="PTHR33304">
    <property type="match status" value="1"/>
</dbReference>
<dbReference type="GO" id="GO:0003676">
    <property type="term" value="F:nucleic acid binding"/>
    <property type="evidence" value="ECO:0007669"/>
    <property type="project" value="InterPro"/>
</dbReference>
<dbReference type="InterPro" id="IPR011011">
    <property type="entry name" value="Znf_FYVE_PHD"/>
</dbReference>
<evidence type="ECO:0000256" key="3">
    <source>
        <dbReference type="ARBA" id="ARBA00022833"/>
    </source>
</evidence>
<feature type="compositionally biased region" description="Basic and acidic residues" evidence="7">
    <location>
        <begin position="580"/>
        <end position="601"/>
    </location>
</feature>
<dbReference type="Pfam" id="PF23121">
    <property type="entry name" value="SPOC_AIPP2"/>
    <property type="match status" value="1"/>
</dbReference>
<evidence type="ECO:0000313" key="10">
    <source>
        <dbReference type="Proteomes" id="UP000242715"/>
    </source>
</evidence>
<dbReference type="PROSITE" id="PS01359">
    <property type="entry name" value="ZF_PHD_1"/>
    <property type="match status" value="1"/>
</dbReference>
<accession>A0A2Z6M3F5</accession>
<gene>
    <name evidence="9" type="ORF">TSUD_278510</name>
</gene>
<dbReference type="PROSITE" id="PS50016">
    <property type="entry name" value="ZF_PHD_2"/>
    <property type="match status" value="1"/>
</dbReference>
<dbReference type="PANTHER" id="PTHR33304:SF18">
    <property type="entry name" value="CHROMATIN REGULATOR PHD FAMILY-RELATED"/>
    <property type="match status" value="1"/>
</dbReference>
<dbReference type="GO" id="GO:0140566">
    <property type="term" value="F:histone reader activity"/>
    <property type="evidence" value="ECO:0007669"/>
    <property type="project" value="InterPro"/>
</dbReference>
<keyword evidence="3" id="KW-0862">Zinc</keyword>
<evidence type="ECO:0000256" key="5">
    <source>
        <dbReference type="ARBA" id="ARBA00023163"/>
    </source>
</evidence>
<dbReference type="GO" id="GO:0008270">
    <property type="term" value="F:zinc ion binding"/>
    <property type="evidence" value="ECO:0007669"/>
    <property type="project" value="UniProtKB-KW"/>
</dbReference>
<keyword evidence="5" id="KW-0804">Transcription</keyword>
<dbReference type="AlphaFoldDB" id="A0A2Z6M3F5"/>
<dbReference type="InterPro" id="IPR001965">
    <property type="entry name" value="Znf_PHD"/>
</dbReference>
<evidence type="ECO:0000313" key="9">
    <source>
        <dbReference type="EMBL" id="GAU26406.1"/>
    </source>
</evidence>
<dbReference type="OrthoDB" id="1932206at2759"/>
<sequence length="1182" mass="131739">MNGNFRNSYRGGSNDGFSREQFNYNYQIPHDRGFHYAGDIYLPYQTPAHYYDMRSHQMPAQYPGMWHPAHQIPAHYPDMRPLPHHRPHLPKQKPKHYDDKRPLSQQTPKDFADKKISPHKKPEDFADKKCLPQQTPEHDADKRDLPQQNLEHHVIQNCALKTNDQPKSISMDLHIPAGSNTSALTKDTCSSSDAIAIAPPQGPMTSQINSQTKVKEGKEHHEVQNGCVKDCAAKKCLPRQMPKPTIPSDKKCLPTQMPKPTIPSDKKCLPPQMPKPTIPSDKKCLPSQMPKPTIPSDKKCLPSQLPKPTIPSDKKWLHCEICHCRISPNHIEQHNNGRRHQSHVKSMEHNTSKGEVSGHIQNSQMNPVVQPKEMVQPKEIPKSMKDGRPVENMSQFRCKEVPAEGCKKLGDHAVAKDQMPKPTIPSDKKCLPRQMPKSTIPSDKKCLPPQMPKSTIPSNRKFVPLCEICHVRVPSTNTELHNNGKKHRRNLKSKECKISKGEVSGHIQYSQMNPVVQPKKVSKSMKDGRPVEKGSQFRCKEVPAEGSKRKLGDQTVAEDHGFKVKKLKNEAPSFKNNKVPAEKRKVSDNTDAKDHGSKPETGETSGAKFMKTNSGIRRPVKSSKSESPHVSASLSKESKGKEHHKFQNTVEKNDQSQSTPVELNASEGSNKTESTSCNFAAIAPPQVPVNCPVFTPSPAVESSLEPSIQTGSQIEVEQGKEHHGIQNCGVETNDQPQSITVELHATGGSDINTLIKEDTGSNSGAIVIIPSQSPIASQVAIPVAAVESSFEPESQQVIQTEMSDDKVHNEIQNHTVDSNDQQRSISMELDDPSGCMTNTQTEVVNSDSAATGTIIEPLAYALPDAVGFEPLTEHGLHTEIEPQVSEAVVYYESNHPIEEPDIELPPSVPMEIDAASEVSTETETADGSPQAEVEMDVLADELGIIQLPQLSVCLTCGDEGFEETLVYCNKCEDCALHRYCLDGPVIFTDEVIWFCENCKEEVIDTDNPYHDQVTSDSEKSEVCCSDGCVTEVDPQPIADPIWRGSLQVFHKTDDKITRLMAHLSTLACPKVLEETRHLPNVLYGKLLQRSAVWPASFTKFGTNNLSIGLYFFPQNESVERYYDQLVDEMISNDLAISARFEKFELLIFASTMLPSQYKRFQSKYYLWGIFKRKQAASTIKDS</sequence>
<dbReference type="InterPro" id="IPR019786">
    <property type="entry name" value="Zinc_finger_PHD-type_CS"/>
</dbReference>
<evidence type="ECO:0000256" key="7">
    <source>
        <dbReference type="SAM" id="MobiDB-lite"/>
    </source>
</evidence>
<keyword evidence="2 6" id="KW-0863">Zinc-finger</keyword>
<evidence type="ECO:0000256" key="4">
    <source>
        <dbReference type="ARBA" id="ARBA00023015"/>
    </source>
</evidence>
<keyword evidence="4" id="KW-0805">Transcription regulation</keyword>
<dbReference type="EMBL" id="DF973335">
    <property type="protein sequence ID" value="GAU26406.1"/>
    <property type="molecule type" value="Genomic_DNA"/>
</dbReference>
<dbReference type="InterPro" id="IPR013083">
    <property type="entry name" value="Znf_RING/FYVE/PHD"/>
</dbReference>
<feature type="domain" description="PHD-type" evidence="8">
    <location>
        <begin position="950"/>
        <end position="1001"/>
    </location>
</feature>
<reference evidence="10" key="1">
    <citation type="journal article" date="2017" name="Front. Plant Sci.">
        <title>Climate Clever Clovers: New Paradigm to Reduce the Environmental Footprint of Ruminants by Breeding Low Methanogenic Forages Utilizing Haplotype Variation.</title>
        <authorList>
            <person name="Kaur P."/>
            <person name="Appels R."/>
            <person name="Bayer P.E."/>
            <person name="Keeble-Gagnere G."/>
            <person name="Wang J."/>
            <person name="Hirakawa H."/>
            <person name="Shirasawa K."/>
            <person name="Vercoe P."/>
            <person name="Stefanova K."/>
            <person name="Durmic Z."/>
            <person name="Nichols P."/>
            <person name="Revell C."/>
            <person name="Isobe S.N."/>
            <person name="Edwards D."/>
            <person name="Erskine W."/>
        </authorList>
    </citation>
    <scope>NUCLEOTIDE SEQUENCE [LARGE SCALE GENOMIC DNA]</scope>
    <source>
        <strain evidence="10">cv. Daliak</strain>
    </source>
</reference>
<feature type="region of interest" description="Disordered" evidence="7">
    <location>
        <begin position="567"/>
        <end position="673"/>
    </location>
</feature>
<feature type="compositionally biased region" description="Basic and acidic residues" evidence="7">
    <location>
        <begin position="110"/>
        <end position="142"/>
    </location>
</feature>
<dbReference type="GO" id="GO:0034244">
    <property type="term" value="P:negative regulation of transcription elongation by RNA polymerase II"/>
    <property type="evidence" value="ECO:0007669"/>
    <property type="project" value="InterPro"/>
</dbReference>